<feature type="region of interest" description="Disordered" evidence="8">
    <location>
        <begin position="1"/>
        <end position="20"/>
    </location>
</feature>
<keyword evidence="7 9" id="KW-0472">Membrane</keyword>
<feature type="transmembrane region" description="Helical" evidence="9">
    <location>
        <begin position="308"/>
        <end position="326"/>
    </location>
</feature>
<feature type="transmembrane region" description="Helical" evidence="9">
    <location>
        <begin position="179"/>
        <end position="198"/>
    </location>
</feature>
<comment type="subcellular location">
    <subcellularLocation>
        <location evidence="1">Membrane</location>
        <topology evidence="1">Multi-pass membrane protein</topology>
    </subcellularLocation>
</comment>
<feature type="region of interest" description="Disordered" evidence="8">
    <location>
        <begin position="584"/>
        <end position="606"/>
    </location>
</feature>
<dbReference type="GO" id="GO:0022857">
    <property type="term" value="F:transmembrane transporter activity"/>
    <property type="evidence" value="ECO:0007669"/>
    <property type="project" value="InterPro"/>
</dbReference>
<dbReference type="InterPro" id="IPR036259">
    <property type="entry name" value="MFS_trans_sf"/>
</dbReference>
<comment type="similarity">
    <text evidence="2">Belongs to the major facilitator superfamily.</text>
</comment>
<sequence length="606" mass="65950">MSLKKDSGSFTGSGVPDDLAIDPRTAQEVEEEQDAHVGVKTVEAAEKVYGKYSKWFLFLGLALASYIYSLDGSTTYTYLAYATSTFDKHSLISSIQVAQNIIIAVGKPVIAKFADVTSRGTAYLAVLIFYVIGYIVIASAQNVGAVAAGIILYAIGYTGLQLLTQVIIADITTLKWRGLVSALTSAPFIINAFVGANISTQVLEHSNWRWGYGMFAILIPISLSPLIVTLFWAEQKAKKLGLVDEALRRAAPDYAASIHTQAPITTRIWRLMEQMDLVGLVLVGAAVALILLPLTLSQTASHGWHNASIIAMLVIGIVLLFVFSVWETWFAKRPVVPLRFLRNRSFIGAAWIGFFDFVSFYLTNTYLYSFVLVVKPWSLINVTYFTSTQTVALTVFGIMAGVIMRFTHRYKWLLFTGLCIRLLGVGLMIHTRGANSSDAEIVWTQLLQGIGGGFASVTTQVGAQASVPHADVAVITAIVLLWTEIGGSVGSAIAGAVWANVMPEKLAKYLPQLSEADRSTLFGSITSVTEYPRGNPIREGVISAYDDTMKILCIAATCISVIPILFSLIMPDWYLGDKQNAVDSTDLAGERSSTESELSDRPGRQD</sequence>
<keyword evidence="6" id="KW-0406">Ion transport</keyword>
<feature type="transmembrane region" description="Helical" evidence="9">
    <location>
        <begin position="91"/>
        <end position="110"/>
    </location>
</feature>
<keyword evidence="12" id="KW-1185">Reference proteome</keyword>
<dbReference type="PROSITE" id="PS50850">
    <property type="entry name" value="MFS"/>
    <property type="match status" value="1"/>
</dbReference>
<dbReference type="Gene3D" id="1.20.1250.20">
    <property type="entry name" value="MFS general substrate transporter like domains"/>
    <property type="match status" value="2"/>
</dbReference>
<accession>A0A4S4KH40</accession>
<dbReference type="InterPro" id="IPR011701">
    <property type="entry name" value="MFS"/>
</dbReference>
<evidence type="ECO:0000256" key="9">
    <source>
        <dbReference type="SAM" id="Phobius"/>
    </source>
</evidence>
<dbReference type="Pfam" id="PF07690">
    <property type="entry name" value="MFS_1"/>
    <property type="match status" value="1"/>
</dbReference>
<evidence type="ECO:0000256" key="8">
    <source>
        <dbReference type="SAM" id="MobiDB-lite"/>
    </source>
</evidence>
<dbReference type="SUPFAM" id="SSF103473">
    <property type="entry name" value="MFS general substrate transporter"/>
    <property type="match status" value="2"/>
</dbReference>
<evidence type="ECO:0000256" key="3">
    <source>
        <dbReference type="ARBA" id="ARBA00022448"/>
    </source>
</evidence>
<proteinExistence type="inferred from homology"/>
<dbReference type="InterPro" id="IPR020846">
    <property type="entry name" value="MFS_dom"/>
</dbReference>
<evidence type="ECO:0000259" key="10">
    <source>
        <dbReference type="PROSITE" id="PS50850"/>
    </source>
</evidence>
<feature type="transmembrane region" description="Helical" evidence="9">
    <location>
        <begin position="55"/>
        <end position="79"/>
    </location>
</feature>
<evidence type="ECO:0000256" key="5">
    <source>
        <dbReference type="ARBA" id="ARBA00022989"/>
    </source>
</evidence>
<feature type="transmembrane region" description="Helical" evidence="9">
    <location>
        <begin position="382"/>
        <end position="403"/>
    </location>
</feature>
<dbReference type="EMBL" id="SGPJ01000284">
    <property type="protein sequence ID" value="THG95829.1"/>
    <property type="molecule type" value="Genomic_DNA"/>
</dbReference>
<comment type="caution">
    <text evidence="11">The sequence shown here is derived from an EMBL/GenBank/DDBJ whole genome shotgun (WGS) entry which is preliminary data.</text>
</comment>
<dbReference type="PANTHER" id="PTHR23501:SF87">
    <property type="entry name" value="SIDEROPHORE IRON TRANSPORTER 2"/>
    <property type="match status" value="1"/>
</dbReference>
<evidence type="ECO:0000256" key="7">
    <source>
        <dbReference type="ARBA" id="ARBA00023136"/>
    </source>
</evidence>
<keyword evidence="5 9" id="KW-1133">Transmembrane helix</keyword>
<organism evidence="11 12">
    <name type="scientific">Hermanssonia centrifuga</name>
    <dbReference type="NCBI Taxonomy" id="98765"/>
    <lineage>
        <taxon>Eukaryota</taxon>
        <taxon>Fungi</taxon>
        <taxon>Dikarya</taxon>
        <taxon>Basidiomycota</taxon>
        <taxon>Agaricomycotina</taxon>
        <taxon>Agaricomycetes</taxon>
        <taxon>Polyporales</taxon>
        <taxon>Meruliaceae</taxon>
        <taxon>Hermanssonia</taxon>
    </lineage>
</organism>
<feature type="compositionally biased region" description="Basic and acidic residues" evidence="8">
    <location>
        <begin position="588"/>
        <end position="606"/>
    </location>
</feature>
<feature type="domain" description="Major facilitator superfamily (MFS) profile" evidence="10">
    <location>
        <begin position="57"/>
        <end position="574"/>
    </location>
</feature>
<name>A0A4S4KH40_9APHY</name>
<feature type="transmembrane region" description="Helical" evidence="9">
    <location>
        <begin position="210"/>
        <end position="233"/>
    </location>
</feature>
<feature type="transmembrane region" description="Helical" evidence="9">
    <location>
        <begin position="122"/>
        <end position="140"/>
    </location>
</feature>
<evidence type="ECO:0000256" key="6">
    <source>
        <dbReference type="ARBA" id="ARBA00023065"/>
    </source>
</evidence>
<evidence type="ECO:0000313" key="12">
    <source>
        <dbReference type="Proteomes" id="UP000309038"/>
    </source>
</evidence>
<dbReference type="PANTHER" id="PTHR23501">
    <property type="entry name" value="MAJOR FACILITATOR SUPERFAMILY"/>
    <property type="match status" value="1"/>
</dbReference>
<keyword evidence="4 9" id="KW-0812">Transmembrane</keyword>
<feature type="transmembrane region" description="Helical" evidence="9">
    <location>
        <begin position="146"/>
        <end position="167"/>
    </location>
</feature>
<feature type="transmembrane region" description="Helical" evidence="9">
    <location>
        <begin position="551"/>
        <end position="570"/>
    </location>
</feature>
<dbReference type="FunFam" id="1.20.1250.20:FF:000197">
    <property type="entry name" value="Siderophore iron transporter 1"/>
    <property type="match status" value="1"/>
</dbReference>
<dbReference type="GO" id="GO:0006811">
    <property type="term" value="P:monoatomic ion transport"/>
    <property type="evidence" value="ECO:0007669"/>
    <property type="project" value="UniProtKB-KW"/>
</dbReference>
<protein>
    <recommendedName>
        <fullName evidence="10">Major facilitator superfamily (MFS) profile domain-containing protein</fullName>
    </recommendedName>
</protein>
<dbReference type="Proteomes" id="UP000309038">
    <property type="component" value="Unassembled WGS sequence"/>
</dbReference>
<feature type="transmembrane region" description="Helical" evidence="9">
    <location>
        <begin position="410"/>
        <end position="429"/>
    </location>
</feature>
<reference evidence="11 12" key="1">
    <citation type="submission" date="2019-02" db="EMBL/GenBank/DDBJ databases">
        <title>Genome sequencing of the rare red list fungi Phlebia centrifuga.</title>
        <authorList>
            <person name="Buettner E."/>
            <person name="Kellner H."/>
        </authorList>
    </citation>
    <scope>NUCLEOTIDE SEQUENCE [LARGE SCALE GENOMIC DNA]</scope>
    <source>
        <strain evidence="11 12">DSM 108282</strain>
    </source>
</reference>
<gene>
    <name evidence="11" type="ORF">EW026_g5887</name>
</gene>
<evidence type="ECO:0000256" key="4">
    <source>
        <dbReference type="ARBA" id="ARBA00022692"/>
    </source>
</evidence>
<dbReference type="AlphaFoldDB" id="A0A4S4KH40"/>
<feature type="transmembrane region" description="Helical" evidence="9">
    <location>
        <begin position="346"/>
        <end position="362"/>
    </location>
</feature>
<feature type="transmembrane region" description="Helical" evidence="9">
    <location>
        <begin position="472"/>
        <end position="499"/>
    </location>
</feature>
<feature type="transmembrane region" description="Helical" evidence="9">
    <location>
        <begin position="277"/>
        <end position="296"/>
    </location>
</feature>
<evidence type="ECO:0000313" key="11">
    <source>
        <dbReference type="EMBL" id="THG95829.1"/>
    </source>
</evidence>
<evidence type="ECO:0000256" key="1">
    <source>
        <dbReference type="ARBA" id="ARBA00004141"/>
    </source>
</evidence>
<keyword evidence="3" id="KW-0813">Transport</keyword>
<evidence type="ECO:0000256" key="2">
    <source>
        <dbReference type="ARBA" id="ARBA00008335"/>
    </source>
</evidence>
<dbReference type="GO" id="GO:0005886">
    <property type="term" value="C:plasma membrane"/>
    <property type="evidence" value="ECO:0007669"/>
    <property type="project" value="TreeGrafter"/>
</dbReference>